<dbReference type="Proteomes" id="UP000317180">
    <property type="component" value="Unassembled WGS sequence"/>
</dbReference>
<evidence type="ECO:0008006" key="3">
    <source>
        <dbReference type="Google" id="ProtNLM"/>
    </source>
</evidence>
<dbReference type="RefSeq" id="WP_165329018.1">
    <property type="nucleotide sequence ID" value="NZ_CP026363.1"/>
</dbReference>
<sequence length="45" mass="5028">MLQFFQLDVQPVAGGFVVADDLLALEIIVFLLSSLQMAYLEIAER</sequence>
<evidence type="ECO:0000313" key="2">
    <source>
        <dbReference type="Proteomes" id="UP000317180"/>
    </source>
</evidence>
<gene>
    <name evidence="1" type="ORF">BAG01nite_49270</name>
</gene>
<reference evidence="1 2" key="1">
    <citation type="submission" date="2019-06" db="EMBL/GenBank/DDBJ databases">
        <title>Whole genome shotgun sequence of Brevibacillus agri NBRC 15538.</title>
        <authorList>
            <person name="Hosoyama A."/>
            <person name="Uohara A."/>
            <person name="Ohji S."/>
            <person name="Ichikawa N."/>
        </authorList>
    </citation>
    <scope>NUCLEOTIDE SEQUENCE [LARGE SCALE GENOMIC DNA]</scope>
    <source>
        <strain evidence="1 2">NBRC 15538</strain>
    </source>
</reference>
<proteinExistence type="predicted"/>
<name>A0ABQ0T054_9BACL</name>
<evidence type="ECO:0000313" key="1">
    <source>
        <dbReference type="EMBL" id="GED28825.1"/>
    </source>
</evidence>
<comment type="caution">
    <text evidence="1">The sequence shown here is derived from an EMBL/GenBank/DDBJ whole genome shotgun (WGS) entry which is preliminary data.</text>
</comment>
<dbReference type="GeneID" id="82813886"/>
<dbReference type="EMBL" id="BJOD01000128">
    <property type="protein sequence ID" value="GED28825.1"/>
    <property type="molecule type" value="Genomic_DNA"/>
</dbReference>
<organism evidence="1 2">
    <name type="scientific">Brevibacillus agri</name>
    <dbReference type="NCBI Taxonomy" id="51101"/>
    <lineage>
        <taxon>Bacteria</taxon>
        <taxon>Bacillati</taxon>
        <taxon>Bacillota</taxon>
        <taxon>Bacilli</taxon>
        <taxon>Bacillales</taxon>
        <taxon>Paenibacillaceae</taxon>
        <taxon>Brevibacillus</taxon>
    </lineage>
</organism>
<accession>A0ABQ0T054</accession>
<keyword evidence="2" id="KW-1185">Reference proteome</keyword>
<protein>
    <recommendedName>
        <fullName evidence="3">DUF1232 domain-containing protein</fullName>
    </recommendedName>
</protein>